<keyword evidence="1" id="KW-1133">Transmembrane helix</keyword>
<evidence type="ECO:0000313" key="4">
    <source>
        <dbReference type="Proteomes" id="UP000011704"/>
    </source>
</evidence>
<evidence type="ECO:0000256" key="1">
    <source>
        <dbReference type="SAM" id="Phobius"/>
    </source>
</evidence>
<feature type="transmembrane region" description="Helical" evidence="1">
    <location>
        <begin position="37"/>
        <end position="59"/>
    </location>
</feature>
<dbReference type="Proteomes" id="UP000011704">
    <property type="component" value="Unassembled WGS sequence"/>
</dbReference>
<accession>M1Z0M3</accession>
<evidence type="ECO:0000259" key="2">
    <source>
        <dbReference type="Pfam" id="PF11127"/>
    </source>
</evidence>
<keyword evidence="1" id="KW-0812">Transmembrane</keyword>
<dbReference type="RefSeq" id="WP_005010334.1">
    <property type="nucleotide sequence ID" value="NZ_HG422173.1"/>
</dbReference>
<dbReference type="STRING" id="1266370.NITGR_720020"/>
<sequence length="69" mass="7396">MAYNVGHVDRLFRMMLGVALVLGGLASGGFWGWTTALVGVVIIITGMAGNCFIYSLLNISTYCPPRNKS</sequence>
<proteinExistence type="predicted"/>
<dbReference type="EMBL" id="CAQJ01000080">
    <property type="protein sequence ID" value="CCQ91527.1"/>
    <property type="molecule type" value="Genomic_DNA"/>
</dbReference>
<evidence type="ECO:0000313" key="3">
    <source>
        <dbReference type="EMBL" id="CCQ91527.1"/>
    </source>
</evidence>
<reference evidence="3 4" key="1">
    <citation type="journal article" date="2013" name="Front. Microbiol.">
        <title>The genome of Nitrospina gracilis illuminates the metabolism and evolution of the major marine nitrite oxidizer.</title>
        <authorList>
            <person name="Luecker S."/>
            <person name="Nowka B."/>
            <person name="Rattei T."/>
            <person name="Spieck E."/>
            <person name="and Daims H."/>
        </authorList>
    </citation>
    <scope>NUCLEOTIDE SEQUENCE [LARGE SCALE GENOMIC DNA]</scope>
    <source>
        <strain evidence="3 4">3/211</strain>
    </source>
</reference>
<feature type="domain" description="Inner membrane protein YgaP-like transmembrane" evidence="2">
    <location>
        <begin position="1"/>
        <end position="62"/>
    </location>
</feature>
<dbReference type="Pfam" id="PF11127">
    <property type="entry name" value="YgaP-like_TM"/>
    <property type="match status" value="1"/>
</dbReference>
<gene>
    <name evidence="3" type="ORF">NITGR_720020</name>
</gene>
<organism evidence="3 4">
    <name type="scientific">Nitrospina gracilis (strain 3/211)</name>
    <dbReference type="NCBI Taxonomy" id="1266370"/>
    <lineage>
        <taxon>Bacteria</taxon>
        <taxon>Pseudomonadati</taxon>
        <taxon>Nitrospinota/Tectimicrobiota group</taxon>
        <taxon>Nitrospinota</taxon>
        <taxon>Nitrospinia</taxon>
        <taxon>Nitrospinales</taxon>
        <taxon>Nitrospinaceae</taxon>
        <taxon>Nitrospina</taxon>
    </lineage>
</organism>
<comment type="caution">
    <text evidence="3">The sequence shown here is derived from an EMBL/GenBank/DDBJ whole genome shotgun (WGS) entry which is preliminary data.</text>
</comment>
<keyword evidence="4" id="KW-1185">Reference proteome</keyword>
<protein>
    <recommendedName>
        <fullName evidence="2">Inner membrane protein YgaP-like transmembrane domain-containing protein</fullName>
    </recommendedName>
</protein>
<dbReference type="OrthoDB" id="9804804at2"/>
<dbReference type="InParanoid" id="M1Z0M3"/>
<name>M1Z0M3_NITG3</name>
<feature type="transmembrane region" description="Helical" evidence="1">
    <location>
        <begin position="12"/>
        <end position="31"/>
    </location>
</feature>
<dbReference type="InterPro" id="IPR021309">
    <property type="entry name" value="YgaP-like_TM"/>
</dbReference>
<dbReference type="AlphaFoldDB" id="M1Z0M3"/>
<dbReference type="HOGENOM" id="CLU_176022_4_1_0"/>
<keyword evidence="1" id="KW-0472">Membrane</keyword>